<reference evidence="13" key="3">
    <citation type="submission" date="2015-06" db="UniProtKB">
        <authorList>
            <consortium name="EnsemblMetazoa"/>
        </authorList>
    </citation>
    <scope>IDENTIFICATION</scope>
</reference>
<dbReference type="SMART" id="SM00320">
    <property type="entry name" value="WD40"/>
    <property type="match status" value="5"/>
</dbReference>
<evidence type="ECO:0000256" key="4">
    <source>
        <dbReference type="ARBA" id="ARBA00022737"/>
    </source>
</evidence>
<keyword evidence="7" id="KW-0206">Cytoskeleton</keyword>
<keyword evidence="4" id="KW-0677">Repeat</keyword>
<evidence type="ECO:0000256" key="5">
    <source>
        <dbReference type="ARBA" id="ARBA00022846"/>
    </source>
</evidence>
<dbReference type="InterPro" id="IPR015943">
    <property type="entry name" value="WD40/YVTN_repeat-like_dom_sf"/>
</dbReference>
<name>R7V013_CAPTE</name>
<dbReference type="EnsemblMetazoa" id="CapteT97504">
    <property type="protein sequence ID" value="CapteP97504"/>
    <property type="gene ID" value="CapteG97504"/>
</dbReference>
<evidence type="ECO:0000256" key="8">
    <source>
        <dbReference type="ARBA" id="ARBA00023273"/>
    </source>
</evidence>
<evidence type="ECO:0000256" key="7">
    <source>
        <dbReference type="ARBA" id="ARBA00023212"/>
    </source>
</evidence>
<dbReference type="PANTHER" id="PTHR12442">
    <property type="entry name" value="DYNEIN INTERMEDIATE CHAIN"/>
    <property type="match status" value="1"/>
</dbReference>
<reference evidence="14" key="1">
    <citation type="submission" date="2012-12" db="EMBL/GenBank/DDBJ databases">
        <authorList>
            <person name="Hellsten U."/>
            <person name="Grimwood J."/>
            <person name="Chapman J.A."/>
            <person name="Shapiro H."/>
            <person name="Aerts A."/>
            <person name="Otillar R.P."/>
            <person name="Terry A.Y."/>
            <person name="Boore J.L."/>
            <person name="Simakov O."/>
            <person name="Marletaz F."/>
            <person name="Cho S.-J."/>
            <person name="Edsinger-Gonzales E."/>
            <person name="Havlak P."/>
            <person name="Kuo D.-H."/>
            <person name="Larsson T."/>
            <person name="Lv J."/>
            <person name="Arendt D."/>
            <person name="Savage R."/>
            <person name="Osoegawa K."/>
            <person name="de Jong P."/>
            <person name="Lindberg D.R."/>
            <person name="Seaver E.C."/>
            <person name="Weisblat D.A."/>
            <person name="Putnam N.H."/>
            <person name="Grigoriev I.V."/>
            <person name="Rokhsar D.S."/>
        </authorList>
    </citation>
    <scope>NUCLEOTIDE SEQUENCE</scope>
    <source>
        <strain evidence="14">I ESC-2004</strain>
    </source>
</reference>
<dbReference type="Proteomes" id="UP000014760">
    <property type="component" value="Unassembled WGS sequence"/>
</dbReference>
<dbReference type="PANTHER" id="PTHR12442:SF12">
    <property type="entry name" value="DYNEIN AXONEMAL INTERMEDIATE CHAIN 4"/>
    <property type="match status" value="1"/>
</dbReference>
<feature type="non-terminal residue" evidence="12">
    <location>
        <position position="1"/>
    </location>
</feature>
<evidence type="ECO:0000256" key="11">
    <source>
        <dbReference type="ARBA" id="ARBA00041557"/>
    </source>
</evidence>
<comment type="subcellular location">
    <subcellularLocation>
        <location evidence="1">Cytoplasm</location>
        <location evidence="1">Cytoskeleton</location>
        <location evidence="1">Flagellum axoneme</location>
    </subcellularLocation>
    <subcellularLocation>
        <location evidence="9">Dynein axonemal particle</location>
    </subcellularLocation>
</comment>
<dbReference type="Pfam" id="PF00400">
    <property type="entry name" value="WD40"/>
    <property type="match status" value="3"/>
</dbReference>
<evidence type="ECO:0000313" key="14">
    <source>
        <dbReference type="Proteomes" id="UP000014760"/>
    </source>
</evidence>
<keyword evidence="5" id="KW-0282">Flagellum</keyword>
<evidence type="ECO:0000313" key="12">
    <source>
        <dbReference type="EMBL" id="ELU09532.1"/>
    </source>
</evidence>
<evidence type="ECO:0000256" key="3">
    <source>
        <dbReference type="ARBA" id="ARBA00022574"/>
    </source>
</evidence>
<reference evidence="12 14" key="2">
    <citation type="journal article" date="2013" name="Nature">
        <title>Insights into bilaterian evolution from three spiralian genomes.</title>
        <authorList>
            <person name="Simakov O."/>
            <person name="Marletaz F."/>
            <person name="Cho S.J."/>
            <person name="Edsinger-Gonzales E."/>
            <person name="Havlak P."/>
            <person name="Hellsten U."/>
            <person name="Kuo D.H."/>
            <person name="Larsson T."/>
            <person name="Lv J."/>
            <person name="Arendt D."/>
            <person name="Savage R."/>
            <person name="Osoegawa K."/>
            <person name="de Jong P."/>
            <person name="Grimwood J."/>
            <person name="Chapman J.A."/>
            <person name="Shapiro H."/>
            <person name="Aerts A."/>
            <person name="Otillar R.P."/>
            <person name="Terry A.Y."/>
            <person name="Boore J.L."/>
            <person name="Grigoriev I.V."/>
            <person name="Lindberg D.R."/>
            <person name="Seaver E.C."/>
            <person name="Weisblat D.A."/>
            <person name="Putnam N.H."/>
            <person name="Rokhsar D.S."/>
        </authorList>
    </citation>
    <scope>NUCLEOTIDE SEQUENCE</scope>
    <source>
        <strain evidence="12 14">I ESC-2004</strain>
    </source>
</reference>
<protein>
    <recommendedName>
        <fullName evidence="10">Dynein axonemal intermediate chain 4</fullName>
    </recommendedName>
    <alternativeName>
        <fullName evidence="11">WD repeat-containing protein 78</fullName>
    </alternativeName>
</protein>
<dbReference type="AlphaFoldDB" id="R7V013"/>
<dbReference type="InterPro" id="IPR036322">
    <property type="entry name" value="WD40_repeat_dom_sf"/>
</dbReference>
<evidence type="ECO:0000313" key="13">
    <source>
        <dbReference type="EnsemblMetazoa" id="CapteP97504"/>
    </source>
</evidence>
<dbReference type="Gene3D" id="2.130.10.10">
    <property type="entry name" value="YVTN repeat-like/Quinoprotein amine dehydrogenase"/>
    <property type="match status" value="2"/>
</dbReference>
<evidence type="ECO:0000256" key="10">
    <source>
        <dbReference type="ARBA" id="ARBA00040002"/>
    </source>
</evidence>
<keyword evidence="8" id="KW-0966">Cell projection</keyword>
<dbReference type="SUPFAM" id="SSF50978">
    <property type="entry name" value="WD40 repeat-like"/>
    <property type="match status" value="1"/>
</dbReference>
<evidence type="ECO:0000256" key="1">
    <source>
        <dbReference type="ARBA" id="ARBA00004611"/>
    </source>
</evidence>
<keyword evidence="2" id="KW-0963">Cytoplasm</keyword>
<evidence type="ECO:0000256" key="9">
    <source>
        <dbReference type="ARBA" id="ARBA00024190"/>
    </source>
</evidence>
<evidence type="ECO:0000256" key="6">
    <source>
        <dbReference type="ARBA" id="ARBA00023069"/>
    </source>
</evidence>
<dbReference type="GO" id="GO:0120293">
    <property type="term" value="C:dynein axonemal particle"/>
    <property type="evidence" value="ECO:0007669"/>
    <property type="project" value="UniProtKB-SubCell"/>
</dbReference>
<evidence type="ECO:0000256" key="2">
    <source>
        <dbReference type="ARBA" id="ARBA00022490"/>
    </source>
</evidence>
<dbReference type="EMBL" id="KB298201">
    <property type="protein sequence ID" value="ELU09532.1"/>
    <property type="molecule type" value="Genomic_DNA"/>
</dbReference>
<dbReference type="InterPro" id="IPR050687">
    <property type="entry name" value="Dynein_IC"/>
</dbReference>
<keyword evidence="14" id="KW-1185">Reference proteome</keyword>
<dbReference type="InterPro" id="IPR001680">
    <property type="entry name" value="WD40_rpt"/>
</dbReference>
<dbReference type="OMA" id="WCATEFA"/>
<dbReference type="OrthoDB" id="10259804at2759"/>
<keyword evidence="6" id="KW-0969">Cilium</keyword>
<gene>
    <name evidence="12" type="ORF">CAPTEDRAFT_97504</name>
</gene>
<dbReference type="GO" id="GO:0045503">
    <property type="term" value="F:dynein light chain binding"/>
    <property type="evidence" value="ECO:0007669"/>
    <property type="project" value="TreeGrafter"/>
</dbReference>
<dbReference type="STRING" id="283909.R7V013"/>
<dbReference type="GO" id="GO:0003341">
    <property type="term" value="P:cilium movement"/>
    <property type="evidence" value="ECO:0007669"/>
    <property type="project" value="TreeGrafter"/>
</dbReference>
<organism evidence="12">
    <name type="scientific">Capitella teleta</name>
    <name type="common">Polychaete worm</name>
    <dbReference type="NCBI Taxonomy" id="283909"/>
    <lineage>
        <taxon>Eukaryota</taxon>
        <taxon>Metazoa</taxon>
        <taxon>Spiralia</taxon>
        <taxon>Lophotrochozoa</taxon>
        <taxon>Annelida</taxon>
        <taxon>Polychaeta</taxon>
        <taxon>Sedentaria</taxon>
        <taxon>Scolecida</taxon>
        <taxon>Capitellidae</taxon>
        <taxon>Capitella</taxon>
    </lineage>
</organism>
<dbReference type="HOGENOM" id="CLU_047897_0_0_1"/>
<keyword evidence="3" id="KW-0853">WD repeat</keyword>
<proteinExistence type="predicted"/>
<accession>R7V013</accession>
<sequence length="380" mass="42451">SLDRLWSYSCPLTKGHNISCIAWNKVNPDLLAVAYGQYEFSKQKSGLICCWSLKNPEYPERVYTRPHGITSLDFSVAHPNLLAAGLYDGTVAIYNVRVRKNEPILDSFEAPGKHTGPVWQLRWIEKERGSGEERAEVLVSVSIDGRITQWSIRKGFENYDLMKLKRVSNKHVQGSKGKKTEAFISRYAGGLCSTSAPKTSNMYEAPNDALTKGPVYAVKWSPFCNNVFLSCSGDWTVRLWHQDKLSPILTFHSSTKSVPSVCWSPSCSTVFACVHEGAVEIWDLSQSTLDPIVVNEAPPGCVYSCVTFSRNSECILIGDSDGSVSVAQLKGLPSADECQVRSRSPHMHYVHFFIFFSARRSSQDRRCLNRQSASKEMIST</sequence>
<dbReference type="GO" id="GO:0045504">
    <property type="term" value="F:dynein heavy chain binding"/>
    <property type="evidence" value="ECO:0007669"/>
    <property type="project" value="TreeGrafter"/>
</dbReference>
<dbReference type="GO" id="GO:0005858">
    <property type="term" value="C:axonemal dynein complex"/>
    <property type="evidence" value="ECO:0007669"/>
    <property type="project" value="TreeGrafter"/>
</dbReference>
<dbReference type="EMBL" id="AMQN01021152">
    <property type="status" value="NOT_ANNOTATED_CDS"/>
    <property type="molecule type" value="Genomic_DNA"/>
</dbReference>